<dbReference type="GeneID" id="82185875"/>
<dbReference type="PANTHER" id="PTHR33678:SF2">
    <property type="match status" value="1"/>
</dbReference>
<organism evidence="4 5">
    <name type="scientific">Bacteroides caecimuris</name>
    <dbReference type="NCBI Taxonomy" id="1796613"/>
    <lineage>
        <taxon>Bacteria</taxon>
        <taxon>Pseudomonadati</taxon>
        <taxon>Bacteroidota</taxon>
        <taxon>Bacteroidia</taxon>
        <taxon>Bacteroidales</taxon>
        <taxon>Bacteroidaceae</taxon>
        <taxon>Bacteroides</taxon>
    </lineage>
</organism>
<protein>
    <submittedName>
        <fullName evidence="4">Transposase</fullName>
    </submittedName>
</protein>
<dbReference type="Proteomes" id="UP000092631">
    <property type="component" value="Chromosome"/>
</dbReference>
<dbReference type="InterPro" id="IPR004291">
    <property type="entry name" value="Transposase_IS66_central"/>
</dbReference>
<dbReference type="OrthoDB" id="9760067at2"/>
<gene>
    <name evidence="4" type="ORF">A4V03_01850</name>
</gene>
<proteinExistence type="predicted"/>
<dbReference type="RefSeq" id="WP_065537734.1">
    <property type="nucleotide sequence ID" value="NZ_CAPDLJ010000001.1"/>
</dbReference>
<keyword evidence="1" id="KW-0175">Coiled coil</keyword>
<feature type="compositionally biased region" description="Basic and acidic residues" evidence="2">
    <location>
        <begin position="108"/>
        <end position="125"/>
    </location>
</feature>
<feature type="region of interest" description="Disordered" evidence="2">
    <location>
        <begin position="101"/>
        <end position="125"/>
    </location>
</feature>
<name>A0A1C7GV81_9BACE</name>
<dbReference type="NCBIfam" id="NF033517">
    <property type="entry name" value="transpos_IS66"/>
    <property type="match status" value="1"/>
</dbReference>
<dbReference type="AlphaFoldDB" id="A0A1C7GV81"/>
<evidence type="ECO:0000259" key="3">
    <source>
        <dbReference type="Pfam" id="PF03050"/>
    </source>
</evidence>
<sequence>MNYKRIISLLEEQLRFSKEQNRQLVEQNNQLLAQNKRMSEQLSAQSDNAFLLTHQVETLTEALQSLEKAFAAKESSMQKMQKTNRALSKLVTKKSEKIIPVPSADEPVGNRKKEAPSPKERGNNNARRKEYFGLEIQEHDIYPSCPGFQPEFGEFLKIVDSIRYEYIPPRFIKHINHRYYYRYLGNIIAGSLPATPLLNSNYDASFIAGILQLRYIYSMPVERIIKLFAENGFEMNKSTAHGLIRKAAQMLDVLQEVLRDAVHEDDYLHMDETYHTILEKGAQSKTGKNSCKGYIWAAMASHLRLVHFFYENGSRAKKVLTRYLKPDYRGAVQCDGLGDYKILETEEYPNAIRLACFQHCKRKFLDIKQNKDAQKIIEIINRLYRKEHEMPPEYPPEQALEYRKKHAIPILSELKDELLQIQAKKTTLPKSNLSKAVNYTLNEYPALCNYVLKPEYELDNNEIERLNRYISLSRKNSLFCGSHQGAKRAALIYSLACSCRLNGINSFDYFKDILNKFIEIKPNTDKKVIRELLPDKWKK</sequence>
<evidence type="ECO:0000313" key="4">
    <source>
        <dbReference type="EMBL" id="ANU56468.1"/>
    </source>
</evidence>
<evidence type="ECO:0000256" key="2">
    <source>
        <dbReference type="SAM" id="MobiDB-lite"/>
    </source>
</evidence>
<dbReference type="EMBL" id="CP015401">
    <property type="protein sequence ID" value="ANU56468.1"/>
    <property type="molecule type" value="Genomic_DNA"/>
</dbReference>
<dbReference type="KEGG" id="bcae:A4V03_01850"/>
<evidence type="ECO:0000256" key="1">
    <source>
        <dbReference type="SAM" id="Coils"/>
    </source>
</evidence>
<feature type="domain" description="Transposase IS66 central" evidence="3">
    <location>
        <begin position="201"/>
        <end position="487"/>
    </location>
</feature>
<reference evidence="5" key="1">
    <citation type="submission" date="2016-04" db="EMBL/GenBank/DDBJ databases">
        <title>Complete Genome Sequences of Twelve Strains of a Stable Defined Moderately Diverse Mouse Microbiota 2 (sDMDMm2).</title>
        <authorList>
            <person name="Uchimura Y."/>
            <person name="Wyss M."/>
            <person name="Brugiroux S."/>
            <person name="Limenitakis J.P."/>
            <person name="Stecher B."/>
            <person name="McCoy K.D."/>
            <person name="Macpherson A.J."/>
        </authorList>
    </citation>
    <scope>NUCLEOTIDE SEQUENCE [LARGE SCALE GENOMIC DNA]</scope>
    <source>
        <strain evidence="5">I48</strain>
    </source>
</reference>
<keyword evidence="5" id="KW-1185">Reference proteome</keyword>
<accession>A0A1C7GV81</accession>
<dbReference type="InterPro" id="IPR052344">
    <property type="entry name" value="Transposase-related"/>
</dbReference>
<feature type="coiled-coil region" evidence="1">
    <location>
        <begin position="7"/>
        <end position="83"/>
    </location>
</feature>
<evidence type="ECO:0000313" key="5">
    <source>
        <dbReference type="Proteomes" id="UP000092631"/>
    </source>
</evidence>
<dbReference type="Pfam" id="PF03050">
    <property type="entry name" value="DDE_Tnp_IS66"/>
    <property type="match status" value="1"/>
</dbReference>
<dbReference type="PANTHER" id="PTHR33678">
    <property type="entry name" value="BLL1576 PROTEIN"/>
    <property type="match status" value="1"/>
</dbReference>